<dbReference type="Proteomes" id="UP000504615">
    <property type="component" value="Unplaced"/>
</dbReference>
<dbReference type="OrthoDB" id="8191899at2759"/>
<evidence type="ECO:0000313" key="2">
    <source>
        <dbReference type="Proteomes" id="UP000504615"/>
    </source>
</evidence>
<sequence>MSRPILSRPRTFIYGSNYDKGESYYKPMVDHLDRKYSGRPLFPEPRNSLADEIAARRSDIGSRNLSGNRDDSYDELDFLLDGRGRPVQEDPYEDDFVITHRRFKERAAAAFEEDMAELRRKRRDMQDRIFDVIDLNAEIEKAKSTLEAADVVFQRHATKFDNQGDEEQTTSLAQKLDKTRKIANVRVPEKSKPKIFFLKWPKMLVEEPEIAQTGRQRRINSLIDTVEITDPLETLMMQPIKRKFLKRKKSVSF</sequence>
<proteinExistence type="predicted"/>
<name>A0A6I9VSI8_9HYME</name>
<evidence type="ECO:0000313" key="3">
    <source>
        <dbReference type="RefSeq" id="XP_011629520.1"/>
    </source>
</evidence>
<evidence type="ECO:0000256" key="1">
    <source>
        <dbReference type="SAM" id="Coils"/>
    </source>
</evidence>
<keyword evidence="2" id="KW-1185">Reference proteome</keyword>
<protein>
    <submittedName>
        <fullName evidence="3">Uncharacterized protein LOC105422011 isoform X2</fullName>
    </submittedName>
</protein>
<dbReference type="AlphaFoldDB" id="A0A6I9VSI8"/>
<dbReference type="GeneID" id="105422011"/>
<dbReference type="RefSeq" id="XP_011629520.1">
    <property type="nucleotide sequence ID" value="XM_011631218.1"/>
</dbReference>
<reference evidence="3" key="1">
    <citation type="submission" date="2025-08" db="UniProtKB">
        <authorList>
            <consortium name="RefSeq"/>
        </authorList>
    </citation>
    <scope>IDENTIFICATION</scope>
</reference>
<organism evidence="2 3">
    <name type="scientific">Pogonomyrmex barbatus</name>
    <name type="common">red harvester ant</name>
    <dbReference type="NCBI Taxonomy" id="144034"/>
    <lineage>
        <taxon>Eukaryota</taxon>
        <taxon>Metazoa</taxon>
        <taxon>Ecdysozoa</taxon>
        <taxon>Arthropoda</taxon>
        <taxon>Hexapoda</taxon>
        <taxon>Insecta</taxon>
        <taxon>Pterygota</taxon>
        <taxon>Neoptera</taxon>
        <taxon>Endopterygota</taxon>
        <taxon>Hymenoptera</taxon>
        <taxon>Apocrita</taxon>
        <taxon>Aculeata</taxon>
        <taxon>Formicoidea</taxon>
        <taxon>Formicidae</taxon>
        <taxon>Myrmicinae</taxon>
        <taxon>Pogonomyrmex</taxon>
    </lineage>
</organism>
<feature type="coiled-coil region" evidence="1">
    <location>
        <begin position="101"/>
        <end position="128"/>
    </location>
</feature>
<gene>
    <name evidence="3" type="primary">LOC105422011</name>
</gene>
<keyword evidence="1" id="KW-0175">Coiled coil</keyword>
<accession>A0A6I9VSI8</accession>